<name>A0A8J2S3V2_9STRA</name>
<protein>
    <submittedName>
        <fullName evidence="1">Uncharacterized protein</fullName>
    </submittedName>
</protein>
<accession>A0A8J2S3V2</accession>
<organism evidence="1 2">
    <name type="scientific">Pelagomonas calceolata</name>
    <dbReference type="NCBI Taxonomy" id="35677"/>
    <lineage>
        <taxon>Eukaryota</taxon>
        <taxon>Sar</taxon>
        <taxon>Stramenopiles</taxon>
        <taxon>Ochrophyta</taxon>
        <taxon>Pelagophyceae</taxon>
        <taxon>Pelagomonadales</taxon>
        <taxon>Pelagomonadaceae</taxon>
        <taxon>Pelagomonas</taxon>
    </lineage>
</organism>
<feature type="non-terminal residue" evidence="1">
    <location>
        <position position="218"/>
    </location>
</feature>
<gene>
    <name evidence="1" type="ORF">PECAL_1P00260</name>
</gene>
<evidence type="ECO:0000313" key="2">
    <source>
        <dbReference type="Proteomes" id="UP000789595"/>
    </source>
</evidence>
<sequence length="218" mass="22619">MSAVRGVDDEVVVRQPDALAPRVEAGLVVDHVDLADHARGTSPTVDLPLGAGGPVRHGRLAIEAAERISKGRGVLAHRPFGGGCSPGEPSAISRVDTERHRFKNIPFLGHVKRRVRASDAAALHPCCSRHGGVLRRGLGRHGERVARSGVVRAVAVVHEHAFQGLSSILGPIADHYAGVAVDVGHGGTRCCSSAGAACMGLGAATAGRRGGDCERRCE</sequence>
<reference evidence="1" key="1">
    <citation type="submission" date="2021-11" db="EMBL/GenBank/DDBJ databases">
        <authorList>
            <consortium name="Genoscope - CEA"/>
            <person name="William W."/>
        </authorList>
    </citation>
    <scope>NUCLEOTIDE SEQUENCE</scope>
</reference>
<dbReference type="Proteomes" id="UP000789595">
    <property type="component" value="Unassembled WGS sequence"/>
</dbReference>
<comment type="caution">
    <text evidence="1">The sequence shown here is derived from an EMBL/GenBank/DDBJ whole genome shotgun (WGS) entry which is preliminary data.</text>
</comment>
<dbReference type="EMBL" id="CAKKNE010000001">
    <property type="protein sequence ID" value="CAH0363703.1"/>
    <property type="molecule type" value="Genomic_DNA"/>
</dbReference>
<dbReference type="AlphaFoldDB" id="A0A8J2S3V2"/>
<keyword evidence="2" id="KW-1185">Reference proteome</keyword>
<evidence type="ECO:0000313" key="1">
    <source>
        <dbReference type="EMBL" id="CAH0363703.1"/>
    </source>
</evidence>
<proteinExistence type="predicted"/>